<organism evidence="2">
    <name type="scientific">uncultured Desulfovibrio sp</name>
    <dbReference type="NCBI Taxonomy" id="167968"/>
    <lineage>
        <taxon>Bacteria</taxon>
        <taxon>Pseudomonadati</taxon>
        <taxon>Thermodesulfobacteriota</taxon>
        <taxon>Desulfovibrionia</taxon>
        <taxon>Desulfovibrionales</taxon>
        <taxon>Desulfovibrionaceae</taxon>
        <taxon>Desulfovibrio</taxon>
        <taxon>environmental samples</taxon>
    </lineage>
</organism>
<keyword evidence="1" id="KW-0732">Signal</keyword>
<proteinExistence type="predicted"/>
<feature type="signal peptide" evidence="1">
    <location>
        <begin position="1"/>
        <end position="20"/>
    </location>
</feature>
<dbReference type="EMBL" id="FLUP01000001">
    <property type="protein sequence ID" value="SBV94260.1"/>
    <property type="molecule type" value="Genomic_DNA"/>
</dbReference>
<evidence type="ECO:0000313" key="2">
    <source>
        <dbReference type="EMBL" id="SBV94260.1"/>
    </source>
</evidence>
<name>A0A212J479_9BACT</name>
<feature type="chain" id="PRO_5013392797" evidence="1">
    <location>
        <begin position="21"/>
        <end position="151"/>
    </location>
</feature>
<gene>
    <name evidence="2" type="ORF">KM92DES2_10506</name>
</gene>
<dbReference type="RefSeq" id="WP_192111362.1">
    <property type="nucleotide sequence ID" value="NZ_CABUEN010000004.1"/>
</dbReference>
<sequence>MFRKFAVLLFVMLLATPVLADEVSTKYISVDLPDNWKAVMAPTENQGTTTVIFSNASGSSTVGFVTGPNGGADTKTVAEMFANQFKALKPPVEKNGQYTFAFTQQQTPCQSWVAASGDIFMVTTITGDRKLGLAFIKKYVKSAEYASLLPK</sequence>
<reference evidence="2" key="1">
    <citation type="submission" date="2016-04" db="EMBL/GenBank/DDBJ databases">
        <authorList>
            <person name="Evans L.H."/>
            <person name="Alamgir A."/>
            <person name="Owens N."/>
            <person name="Weber N.D."/>
            <person name="Virtaneva K."/>
            <person name="Barbian K."/>
            <person name="Babar A."/>
            <person name="Rosenke K."/>
        </authorList>
    </citation>
    <scope>NUCLEOTIDE SEQUENCE</scope>
    <source>
        <strain evidence="2">92-2</strain>
    </source>
</reference>
<dbReference type="AlphaFoldDB" id="A0A212J479"/>
<accession>A0A212J479</accession>
<evidence type="ECO:0000256" key="1">
    <source>
        <dbReference type="SAM" id="SignalP"/>
    </source>
</evidence>
<protein>
    <submittedName>
        <fullName evidence="2">Uncharacterized protein</fullName>
    </submittedName>
</protein>